<dbReference type="Gene3D" id="3.30.70.100">
    <property type="match status" value="1"/>
</dbReference>
<dbReference type="RefSeq" id="WP_192757517.1">
    <property type="nucleotide sequence ID" value="NZ_JADBDZ010000001.1"/>
</dbReference>
<dbReference type="GO" id="GO:0004497">
    <property type="term" value="F:monooxygenase activity"/>
    <property type="evidence" value="ECO:0007669"/>
    <property type="project" value="UniProtKB-KW"/>
</dbReference>
<evidence type="ECO:0000313" key="3">
    <source>
        <dbReference type="Proteomes" id="UP000627838"/>
    </source>
</evidence>
<dbReference type="EMBL" id="JADBDZ010000001">
    <property type="protein sequence ID" value="MBE1530522.1"/>
    <property type="molecule type" value="Genomic_DNA"/>
</dbReference>
<comment type="caution">
    <text evidence="2">The sequence shown here is derived from an EMBL/GenBank/DDBJ whole genome shotgun (WGS) entry which is preliminary data.</text>
</comment>
<keyword evidence="2" id="KW-0503">Monooxygenase</keyword>
<dbReference type="Proteomes" id="UP000627838">
    <property type="component" value="Unassembled WGS sequence"/>
</dbReference>
<protein>
    <submittedName>
        <fullName evidence="2">Heme-degrading monooxygenase HmoA</fullName>
    </submittedName>
</protein>
<reference evidence="2 3" key="1">
    <citation type="submission" date="2020-10" db="EMBL/GenBank/DDBJ databases">
        <title>Sequencing the genomes of 1000 actinobacteria strains.</title>
        <authorList>
            <person name="Klenk H.-P."/>
        </authorList>
    </citation>
    <scope>NUCLEOTIDE SEQUENCE [LARGE SCALE GENOMIC DNA]</scope>
    <source>
        <strain evidence="2 3">DSM 46744</strain>
    </source>
</reference>
<keyword evidence="2" id="KW-0560">Oxidoreductase</keyword>
<proteinExistence type="predicted"/>
<dbReference type="Pfam" id="PF03992">
    <property type="entry name" value="ABM"/>
    <property type="match status" value="1"/>
</dbReference>
<name>A0ABR9JIZ3_9ACTN</name>
<organism evidence="2 3">
    <name type="scientific">Actinomadura algeriensis</name>
    <dbReference type="NCBI Taxonomy" id="1679523"/>
    <lineage>
        <taxon>Bacteria</taxon>
        <taxon>Bacillati</taxon>
        <taxon>Actinomycetota</taxon>
        <taxon>Actinomycetes</taxon>
        <taxon>Streptosporangiales</taxon>
        <taxon>Thermomonosporaceae</taxon>
        <taxon>Actinomadura</taxon>
    </lineage>
</organism>
<evidence type="ECO:0000259" key="1">
    <source>
        <dbReference type="PROSITE" id="PS51725"/>
    </source>
</evidence>
<sequence>MARPNTDAEPGDVQGAAFRVMLRMQIVPGMEKDFERVWYSIGDAVNSNPANLGQWLLRDTVEDGVYYIMSDWVDEPRFREFERSAEHVEHRKRLHPYRLYGSMVAMNVVHDLGPRRVPEPSR</sequence>
<dbReference type="SUPFAM" id="SSF54909">
    <property type="entry name" value="Dimeric alpha+beta barrel"/>
    <property type="match status" value="1"/>
</dbReference>
<dbReference type="InterPro" id="IPR011008">
    <property type="entry name" value="Dimeric_a/b-barrel"/>
</dbReference>
<feature type="domain" description="ABM" evidence="1">
    <location>
        <begin position="18"/>
        <end position="106"/>
    </location>
</feature>
<gene>
    <name evidence="2" type="ORF">H4W34_000355</name>
</gene>
<dbReference type="InterPro" id="IPR007138">
    <property type="entry name" value="ABM_dom"/>
</dbReference>
<keyword evidence="3" id="KW-1185">Reference proteome</keyword>
<evidence type="ECO:0000313" key="2">
    <source>
        <dbReference type="EMBL" id="MBE1530522.1"/>
    </source>
</evidence>
<dbReference type="PROSITE" id="PS51725">
    <property type="entry name" value="ABM"/>
    <property type="match status" value="1"/>
</dbReference>
<accession>A0ABR9JIZ3</accession>